<evidence type="ECO:0000313" key="2">
    <source>
        <dbReference type="Proteomes" id="UP000678513"/>
    </source>
</evidence>
<gene>
    <name evidence="1" type="ORF">J5A65_02910</name>
</gene>
<dbReference type="RefSeq" id="WP_212325112.1">
    <property type="nucleotide sequence ID" value="NZ_AP024463.1"/>
</dbReference>
<evidence type="ECO:0000313" key="1">
    <source>
        <dbReference type="EMBL" id="QUC08710.1"/>
    </source>
</evidence>
<protein>
    <recommendedName>
        <fullName evidence="3">Secreted protein</fullName>
    </recommendedName>
</protein>
<organism evidence="1 2">
    <name type="scientific">Arachnia rubra</name>
    <dbReference type="NCBI Taxonomy" id="1547448"/>
    <lineage>
        <taxon>Bacteria</taxon>
        <taxon>Bacillati</taxon>
        <taxon>Actinomycetota</taxon>
        <taxon>Actinomycetes</taxon>
        <taxon>Propionibacteriales</taxon>
        <taxon>Propionibacteriaceae</taxon>
        <taxon>Arachnia</taxon>
    </lineage>
</organism>
<sequence length="80" mass="9406">MHHPGCVVRRRRTIQCAFLLRLASTAPGRRSLHHRPHRREPLNDGYRLCDLLKERRLGVNVQARTVEDASVDTRFFREGF</sequence>
<accession>A0ABX7Y679</accession>
<name>A0ABX7Y679_9ACTN</name>
<dbReference type="EMBL" id="CP072384">
    <property type="protein sequence ID" value="QUC08710.1"/>
    <property type="molecule type" value="Genomic_DNA"/>
</dbReference>
<proteinExistence type="predicted"/>
<keyword evidence="2" id="KW-1185">Reference proteome</keyword>
<reference evidence="1 2" key="1">
    <citation type="submission" date="2021-03" db="EMBL/GenBank/DDBJ databases">
        <title>Human Oral Microbial Genomes.</title>
        <authorList>
            <person name="Johnston C.D."/>
            <person name="Chen T."/>
            <person name="Dewhirst F.E."/>
        </authorList>
    </citation>
    <scope>NUCLEOTIDE SEQUENCE [LARGE SCALE GENOMIC DNA]</scope>
    <source>
        <strain evidence="1 2">DSMZ 100122</strain>
    </source>
</reference>
<dbReference type="Proteomes" id="UP000678513">
    <property type="component" value="Chromosome"/>
</dbReference>
<evidence type="ECO:0008006" key="3">
    <source>
        <dbReference type="Google" id="ProtNLM"/>
    </source>
</evidence>